<dbReference type="AlphaFoldDB" id="A0ABD3TW81"/>
<dbReference type="Pfam" id="PF21787">
    <property type="entry name" value="TNP-like_RNaseH_N"/>
    <property type="match status" value="1"/>
</dbReference>
<sequence>MTLFGDMYTKAIDFFVPLRFTPSKEILSSVTTSLFPECKSTYVFKHHIEYPCYSGLVERCMDSTNDTPIFIPNNCEACLDRLGHWTITCPTLHVVNGNIVTCTMTFGKTMCLMVKGTSIHIQQQIDLTQSNVDGLVYLCEKLKFCKGMRYDENFVTSTNYVKEDWSRFCNETQIDQRVRSPSCKVIVSFLSKVELCVACRRSFQNVKKRKSEVVDEACIVSDMERSEDNVITLAETSSVKAEPNVMVAEPPDQITTANVVTEPDELHNIITLNDIPERFNSLMESQLRNNKTGKDPRHRRWNPDIISLSLGLYCRSPSTYQDLKSSGFLTLPSKRLLQYYKNSVKQQPGYVDENLTWMVREADRQKISEFGKHGGILIDEMTIQDDLQISKEGDTWNLVGEVDMGEINNRIDVIMNGQKKIKLATHVFQLIFHGFTGFRWPIAYFASETATAHQIFQIVWEGVDKLDDRGFIVDYIMMDGASTNRSFSSMLFTVDPREEGYMTKNMYDASHKICIIQDVMHVLKKIRNNLESSKSVNEHGSGRLLSMVDGSVITWDHFIEAFKFNLQGGFRLHRKLSKEHLELTSLTKMRNSLAIDVLGKEMLFLMRSYQASLTNQDSVRGTVRLLQQTSKITEIFCDKNRSITDISDPRLDMLHEVLSFFNTWEKTVSESTILVPQKHLMSKETRDDLNSSLMGFISLCRQHVGNGRAISPGFFNSDLIENFFCQQRGIKNGLNTNPTIQQYGPSVNSICLGQRTVSSKSNSILKASYFSATVPGALNKKSQSHKGAKLRV</sequence>
<gene>
    <name evidence="2" type="ORF">ACJMK2_019589</name>
</gene>
<accession>A0ABD3TW81</accession>
<keyword evidence="3" id="KW-1185">Reference proteome</keyword>
<feature type="domain" description="Transposable element P transposase-like RNase H" evidence="1">
    <location>
        <begin position="347"/>
        <end position="490"/>
    </location>
</feature>
<comment type="caution">
    <text evidence="2">The sequence shown here is derived from an EMBL/GenBank/DDBJ whole genome shotgun (WGS) entry which is preliminary data.</text>
</comment>
<evidence type="ECO:0000259" key="1">
    <source>
        <dbReference type="Pfam" id="PF21787"/>
    </source>
</evidence>
<dbReference type="InterPro" id="IPR048365">
    <property type="entry name" value="TNP-like_RNaseH_N"/>
</dbReference>
<evidence type="ECO:0000313" key="2">
    <source>
        <dbReference type="EMBL" id="KAL3841439.1"/>
    </source>
</evidence>
<name>A0ABD3TW81_SINWO</name>
<dbReference type="Proteomes" id="UP001634394">
    <property type="component" value="Unassembled WGS sequence"/>
</dbReference>
<proteinExistence type="predicted"/>
<protein>
    <recommendedName>
        <fullName evidence="1">Transposable element P transposase-like RNase H domain-containing protein</fullName>
    </recommendedName>
</protein>
<dbReference type="EMBL" id="JBJQND010000017">
    <property type="protein sequence ID" value="KAL3841439.1"/>
    <property type="molecule type" value="Genomic_DNA"/>
</dbReference>
<reference evidence="2 3" key="1">
    <citation type="submission" date="2024-11" db="EMBL/GenBank/DDBJ databases">
        <title>Chromosome-level genome assembly of the freshwater bivalve Anodonta woodiana.</title>
        <authorList>
            <person name="Chen X."/>
        </authorList>
    </citation>
    <scope>NUCLEOTIDE SEQUENCE [LARGE SCALE GENOMIC DNA]</scope>
    <source>
        <strain evidence="2">MN2024</strain>
        <tissue evidence="2">Gills</tissue>
    </source>
</reference>
<evidence type="ECO:0000313" key="3">
    <source>
        <dbReference type="Proteomes" id="UP001634394"/>
    </source>
</evidence>
<organism evidence="2 3">
    <name type="scientific">Sinanodonta woodiana</name>
    <name type="common">Chinese pond mussel</name>
    <name type="synonym">Anodonta woodiana</name>
    <dbReference type="NCBI Taxonomy" id="1069815"/>
    <lineage>
        <taxon>Eukaryota</taxon>
        <taxon>Metazoa</taxon>
        <taxon>Spiralia</taxon>
        <taxon>Lophotrochozoa</taxon>
        <taxon>Mollusca</taxon>
        <taxon>Bivalvia</taxon>
        <taxon>Autobranchia</taxon>
        <taxon>Heteroconchia</taxon>
        <taxon>Palaeoheterodonta</taxon>
        <taxon>Unionida</taxon>
        <taxon>Unionoidea</taxon>
        <taxon>Unionidae</taxon>
        <taxon>Unioninae</taxon>
        <taxon>Sinanodonta</taxon>
    </lineage>
</organism>